<sequence length="62" mass="6746">MPSSSNHKPNDQTAAARPVIMKITKHSEMVVLPVGRSEIQLCPPRNVFLRAGLLQQPSSPSP</sequence>
<evidence type="ECO:0000313" key="2">
    <source>
        <dbReference type="Proteomes" id="UP000325313"/>
    </source>
</evidence>
<protein>
    <submittedName>
        <fullName evidence="1">Uncharacterized protein</fullName>
    </submittedName>
</protein>
<dbReference type="AlphaFoldDB" id="A0A5B0MKF1"/>
<accession>A0A5B0MKF1</accession>
<reference evidence="1 2" key="1">
    <citation type="submission" date="2019-05" db="EMBL/GenBank/DDBJ databases">
        <title>Emergence of the Ug99 lineage of the wheat stem rust pathogen through somatic hybridization.</title>
        <authorList>
            <person name="Li F."/>
            <person name="Upadhyaya N.M."/>
            <person name="Sperschneider J."/>
            <person name="Matny O."/>
            <person name="Nguyen-Phuc H."/>
            <person name="Mago R."/>
            <person name="Raley C."/>
            <person name="Miller M.E."/>
            <person name="Silverstein K.A.T."/>
            <person name="Henningsen E."/>
            <person name="Hirsch C.D."/>
            <person name="Visser B."/>
            <person name="Pretorius Z.A."/>
            <person name="Steffenson B.J."/>
            <person name="Schwessinger B."/>
            <person name="Dodds P.N."/>
            <person name="Figueroa M."/>
        </authorList>
    </citation>
    <scope>NUCLEOTIDE SEQUENCE [LARGE SCALE GENOMIC DNA]</scope>
    <source>
        <strain evidence="1 2">Ug99</strain>
    </source>
</reference>
<name>A0A5B0MKF1_PUCGR</name>
<dbReference type="Proteomes" id="UP000325313">
    <property type="component" value="Unassembled WGS sequence"/>
</dbReference>
<comment type="caution">
    <text evidence="1">The sequence shown here is derived from an EMBL/GenBank/DDBJ whole genome shotgun (WGS) entry which is preliminary data.</text>
</comment>
<evidence type="ECO:0000313" key="1">
    <source>
        <dbReference type="EMBL" id="KAA1077112.1"/>
    </source>
</evidence>
<gene>
    <name evidence="1" type="ORF">PGTUg99_002881</name>
</gene>
<dbReference type="EMBL" id="VDEP01000456">
    <property type="protein sequence ID" value="KAA1077112.1"/>
    <property type="molecule type" value="Genomic_DNA"/>
</dbReference>
<organism evidence="1 2">
    <name type="scientific">Puccinia graminis f. sp. tritici</name>
    <dbReference type="NCBI Taxonomy" id="56615"/>
    <lineage>
        <taxon>Eukaryota</taxon>
        <taxon>Fungi</taxon>
        <taxon>Dikarya</taxon>
        <taxon>Basidiomycota</taxon>
        <taxon>Pucciniomycotina</taxon>
        <taxon>Pucciniomycetes</taxon>
        <taxon>Pucciniales</taxon>
        <taxon>Pucciniaceae</taxon>
        <taxon>Puccinia</taxon>
    </lineage>
</organism>
<proteinExistence type="predicted"/>